<name>B8LV90_TALSN</name>
<dbReference type="VEuPathDB" id="FungiDB:TSTA_065930"/>
<keyword evidence="2" id="KW-1185">Reference proteome</keyword>
<accession>B8LV90</accession>
<dbReference type="AlphaFoldDB" id="B8LV90"/>
<dbReference type="HOGENOM" id="CLU_1035039_0_0_1"/>
<evidence type="ECO:0000313" key="1">
    <source>
        <dbReference type="EMBL" id="EED23140.1"/>
    </source>
</evidence>
<reference evidence="2" key="1">
    <citation type="journal article" date="2015" name="Genome Announc.">
        <title>Genome sequence of the AIDS-associated pathogen Penicillium marneffei (ATCC18224) and its near taxonomic relative Talaromyces stipitatus (ATCC10500).</title>
        <authorList>
            <person name="Nierman W.C."/>
            <person name="Fedorova-Abrams N.D."/>
            <person name="Andrianopoulos A."/>
        </authorList>
    </citation>
    <scope>NUCLEOTIDE SEQUENCE [LARGE SCALE GENOMIC DNA]</scope>
    <source>
        <strain evidence="2">ATCC 10500 / CBS 375.48 / QM 6759 / NRRL 1006</strain>
    </source>
</reference>
<dbReference type="InParanoid" id="B8LV90"/>
<evidence type="ECO:0000313" key="2">
    <source>
        <dbReference type="Proteomes" id="UP000001745"/>
    </source>
</evidence>
<organism evidence="1 2">
    <name type="scientific">Talaromyces stipitatus (strain ATCC 10500 / CBS 375.48 / QM 6759 / NRRL 1006)</name>
    <name type="common">Penicillium stipitatum</name>
    <dbReference type="NCBI Taxonomy" id="441959"/>
    <lineage>
        <taxon>Eukaryota</taxon>
        <taxon>Fungi</taxon>
        <taxon>Dikarya</taxon>
        <taxon>Ascomycota</taxon>
        <taxon>Pezizomycotina</taxon>
        <taxon>Eurotiomycetes</taxon>
        <taxon>Eurotiomycetidae</taxon>
        <taxon>Eurotiales</taxon>
        <taxon>Trichocomaceae</taxon>
        <taxon>Talaromyces</taxon>
        <taxon>Talaromyces sect. Talaromyces</taxon>
    </lineage>
</organism>
<protein>
    <submittedName>
        <fullName evidence="1">Uncharacterized protein</fullName>
    </submittedName>
</protein>
<dbReference type="GeneID" id="8102373"/>
<dbReference type="RefSeq" id="XP_002340527.1">
    <property type="nucleotide sequence ID" value="XM_002340486.1"/>
</dbReference>
<sequence>MAIKAVNDTVGPDGIVLTILVFGAYPRITTDSPPSANGPIITETLNLVPESEVKVWCEGDGWSGPYKVISVNGHDVTVDLGNGAVAFRATLVQQYLRDSKNESDRLIRLPLSPPQEDLNCQDGRSQVNFDQTPRTRARVRLQDHPTNPNHYVETRGVHALQTPEMPALPRRRGQPRGSKNKLKAYAEVFISKKERDDLELAIKLRREGKIATNGAPFELSGKTEINSLIVNRTFKILHCADMDLRGIRIFNSHLVNEIKGKNKIPYEKS</sequence>
<dbReference type="eggNOG" id="KOG0017">
    <property type="taxonomic scope" value="Eukaryota"/>
</dbReference>
<gene>
    <name evidence="1" type="ORF">TSTA_065930</name>
</gene>
<dbReference type="OrthoDB" id="3786303at2759"/>
<dbReference type="STRING" id="441959.B8LV90"/>
<proteinExistence type="predicted"/>
<dbReference type="PhylomeDB" id="B8LV90"/>
<dbReference type="Proteomes" id="UP000001745">
    <property type="component" value="Unassembled WGS sequence"/>
</dbReference>
<dbReference type="EMBL" id="EQ962652">
    <property type="protein sequence ID" value="EED23140.1"/>
    <property type="molecule type" value="Genomic_DNA"/>
</dbReference>